<feature type="transmembrane region" description="Helical" evidence="2">
    <location>
        <begin position="32"/>
        <end position="53"/>
    </location>
</feature>
<dbReference type="InterPro" id="IPR029063">
    <property type="entry name" value="SAM-dependent_MTases_sf"/>
</dbReference>
<feature type="transmembrane region" description="Helical" evidence="2">
    <location>
        <begin position="241"/>
        <end position="262"/>
    </location>
</feature>
<feature type="transmembrane region" description="Helical" evidence="2">
    <location>
        <begin position="96"/>
        <end position="114"/>
    </location>
</feature>
<feature type="transmembrane region" description="Helical" evidence="2">
    <location>
        <begin position="65"/>
        <end position="84"/>
    </location>
</feature>
<feature type="transmembrane region" description="Helical" evidence="2">
    <location>
        <begin position="404"/>
        <end position="422"/>
    </location>
</feature>
<keyword evidence="2" id="KW-0472">Membrane</keyword>
<accession>A0ABQ4PSP3</accession>
<dbReference type="Gene3D" id="3.40.50.150">
    <property type="entry name" value="Vaccinia Virus protein VP39"/>
    <property type="match status" value="1"/>
</dbReference>
<proteinExistence type="predicted"/>
<reference evidence="3" key="1">
    <citation type="submission" date="2021-05" db="EMBL/GenBank/DDBJ databases">
        <authorList>
            <person name="Tanabe Y."/>
        </authorList>
    </citation>
    <scope>NUCLEOTIDE SEQUENCE</scope>
    <source>
        <strain evidence="3">BOTRYCO-1</strain>
    </source>
</reference>
<organism evidence="3 4">
    <name type="scientific">Candidatus Phycosocius spiralis</name>
    <dbReference type="NCBI Taxonomy" id="2815099"/>
    <lineage>
        <taxon>Bacteria</taxon>
        <taxon>Pseudomonadati</taxon>
        <taxon>Pseudomonadota</taxon>
        <taxon>Alphaproteobacteria</taxon>
        <taxon>Caulobacterales</taxon>
        <taxon>Caulobacterales incertae sedis</taxon>
        <taxon>Candidatus Phycosocius</taxon>
    </lineage>
</organism>
<keyword evidence="4" id="KW-1185">Reference proteome</keyword>
<gene>
    <name evidence="3" type="ORF">PsB1_0129</name>
</gene>
<keyword evidence="2" id="KW-0812">Transmembrane</keyword>
<feature type="transmembrane region" description="Helical" evidence="2">
    <location>
        <begin position="168"/>
        <end position="188"/>
    </location>
</feature>
<dbReference type="Proteomes" id="UP001161064">
    <property type="component" value="Unassembled WGS sequence"/>
</dbReference>
<evidence type="ECO:0000256" key="1">
    <source>
        <dbReference type="ARBA" id="ARBA00023115"/>
    </source>
</evidence>
<dbReference type="NCBIfam" id="NF037959">
    <property type="entry name" value="MFS_SpdSyn"/>
    <property type="match status" value="1"/>
</dbReference>
<dbReference type="PANTHER" id="PTHR43317">
    <property type="entry name" value="THERMOSPERMINE SYNTHASE ACAULIS5"/>
    <property type="match status" value="1"/>
</dbReference>
<feature type="transmembrane region" description="Helical" evidence="2">
    <location>
        <begin position="299"/>
        <end position="315"/>
    </location>
</feature>
<feature type="transmembrane region" description="Helical" evidence="2">
    <location>
        <begin position="321"/>
        <end position="343"/>
    </location>
</feature>
<reference evidence="3" key="2">
    <citation type="journal article" date="2023" name="ISME Commun">
        <title>Characterization of a bloom-associated alphaproteobacterial lineage, 'Candidatus Phycosocius': insights into freshwater algal-bacterial interactions.</title>
        <authorList>
            <person name="Tanabe Y."/>
            <person name="Yamaguchi H."/>
            <person name="Yoshida M."/>
            <person name="Kai A."/>
            <person name="Okazaki Y."/>
        </authorList>
    </citation>
    <scope>NUCLEOTIDE SEQUENCE</scope>
    <source>
        <strain evidence="3">BOTRYCO-1</strain>
    </source>
</reference>
<feature type="transmembrane region" description="Helical" evidence="2">
    <location>
        <begin position="461"/>
        <end position="494"/>
    </location>
</feature>
<protein>
    <recommendedName>
        <fullName evidence="5">Spermidine synthase</fullName>
    </recommendedName>
</protein>
<dbReference type="SUPFAM" id="SSF53335">
    <property type="entry name" value="S-adenosyl-L-methionine-dependent methyltransferases"/>
    <property type="match status" value="1"/>
</dbReference>
<feature type="transmembrane region" description="Helical" evidence="2">
    <location>
        <begin position="134"/>
        <end position="156"/>
    </location>
</feature>
<evidence type="ECO:0008006" key="5">
    <source>
        <dbReference type="Google" id="ProtNLM"/>
    </source>
</evidence>
<keyword evidence="2" id="KW-1133">Transmembrane helix</keyword>
<evidence type="ECO:0000313" key="3">
    <source>
        <dbReference type="EMBL" id="GIU65975.1"/>
    </source>
</evidence>
<keyword evidence="1" id="KW-0620">Polyamine biosynthesis</keyword>
<evidence type="ECO:0000256" key="2">
    <source>
        <dbReference type="SAM" id="Phobius"/>
    </source>
</evidence>
<dbReference type="PANTHER" id="PTHR43317:SF1">
    <property type="entry name" value="THERMOSPERMINE SYNTHASE ACAULIS5"/>
    <property type="match status" value="1"/>
</dbReference>
<feature type="transmembrane region" description="Helical" evidence="2">
    <location>
        <begin position="200"/>
        <end position="220"/>
    </location>
</feature>
<feature type="transmembrane region" description="Helical" evidence="2">
    <location>
        <begin position="355"/>
        <end position="376"/>
    </location>
</feature>
<sequence>MTDIPKLNLSNKMDHLSATQLQPTPLEKAVSWLYPATTFLSAALLFTLQPLFAKMLTPLMGGTPAVWNTALVFYQCALLIGYLYAHILATRFTLKIQLWMHTGVLLIGLIFLPIKVSTLVGAPNITSPVLWTLSALIMSLAAPMIAISATAPLIQVWRARLGDHVDPYRLYGASNLGSFIALGFYPFVLEPMVGARLTSVLWSLGYCVLMIALIVAWMAVPKDSHNPNLQIVRPTTWLDRVKWAGCAAPPSALLVGVTTHLTTDVASVPLLWIPPLALFLLTFVIAFSPIGQRIVEGAAPLKFLVIFLLAAVMAADLDGGLAGLGIHLAAFFLIVLCCHLELAAKRPEPARLTEFYLWMSLGGVIGGASAALLAPMILKSTLEYQLALVATLAVAPWRRPRLTWTVSAGVLVVGVTLLYHFLPDLAVWLQSHVPITQAGVRSFAYSWYDALHIDNPEFLGAVLSAVLAIAAVMVSRFAPVVAAIGAIALMFPVLSEDQTGIRFRERSFFGVLQIRDNGVAPTGWRYLTHGTTLHGVMSLDPKRINEPLSYYWRETPIGTLLTEATAAKPETLRAGVIGMGMGSSTCYAKVGQSWTVFEIDPDVVKAATDPNLVGFINRCAPYTKIVMGDARIQMQQQPNDWFDILLVDAFSSDAIPTHLITKEAIASFMSKIAPDGIMIVHISNRYLELSDIVSDAAHSLGYAAMLGDRDGASDNPNADTAVRVVVIARRPERLARYGWPMWSLIVPRAQPQPWTDDHTDIIRALFAIHPKP</sequence>
<feature type="transmembrane region" description="Helical" evidence="2">
    <location>
        <begin position="268"/>
        <end position="287"/>
    </location>
</feature>
<evidence type="ECO:0000313" key="4">
    <source>
        <dbReference type="Proteomes" id="UP001161064"/>
    </source>
</evidence>
<comment type="caution">
    <text evidence="3">The sequence shown here is derived from an EMBL/GenBank/DDBJ whole genome shotgun (WGS) entry which is preliminary data.</text>
</comment>
<dbReference type="EMBL" id="BPFZ01000001">
    <property type="protein sequence ID" value="GIU65975.1"/>
    <property type="molecule type" value="Genomic_DNA"/>
</dbReference>
<dbReference type="RefSeq" id="WP_284358443.1">
    <property type="nucleotide sequence ID" value="NZ_BPFZ01000001.1"/>
</dbReference>
<name>A0ABQ4PSP3_9PROT</name>